<gene>
    <name evidence="4" type="ORF">FLAG1_11932</name>
</gene>
<reference evidence="4 5" key="1">
    <citation type="submission" date="2015-04" db="EMBL/GenBank/DDBJ databases">
        <title>The draft genome sequence of Fusarium langsethiae, a T-2/HT-2 mycotoxin producer.</title>
        <authorList>
            <person name="Lysoe E."/>
            <person name="Divon H.H."/>
            <person name="Terzi V."/>
            <person name="Orru L."/>
            <person name="Lamontanara A."/>
            <person name="Kolseth A.-K."/>
            <person name="Frandsen R.J."/>
            <person name="Nielsen K."/>
            <person name="Thrane U."/>
        </authorList>
    </citation>
    <scope>NUCLEOTIDE SEQUENCE [LARGE SCALE GENOMIC DNA]</scope>
    <source>
        <strain evidence="4 5">Fl201059</strain>
    </source>
</reference>
<dbReference type="Gene3D" id="4.10.240.10">
    <property type="entry name" value="Zn(2)-C6 fungal-type DNA-binding domain"/>
    <property type="match status" value="1"/>
</dbReference>
<dbReference type="SUPFAM" id="SSF57701">
    <property type="entry name" value="Zn2/Cys6 DNA-binding domain"/>
    <property type="match status" value="1"/>
</dbReference>
<evidence type="ECO:0000313" key="4">
    <source>
        <dbReference type="EMBL" id="KPA35369.1"/>
    </source>
</evidence>
<dbReference type="Proteomes" id="UP000037904">
    <property type="component" value="Unassembled WGS sequence"/>
</dbReference>
<proteinExistence type="predicted"/>
<feature type="region of interest" description="Disordered" evidence="2">
    <location>
        <begin position="1"/>
        <end position="143"/>
    </location>
</feature>
<dbReference type="PROSITE" id="PS00463">
    <property type="entry name" value="ZN2_CY6_FUNGAL_1"/>
    <property type="match status" value="1"/>
</dbReference>
<evidence type="ECO:0000256" key="1">
    <source>
        <dbReference type="ARBA" id="ARBA00023242"/>
    </source>
</evidence>
<dbReference type="InterPro" id="IPR001138">
    <property type="entry name" value="Zn2Cys6_DnaBD"/>
</dbReference>
<dbReference type="SMART" id="SM00066">
    <property type="entry name" value="GAL4"/>
    <property type="match status" value="1"/>
</dbReference>
<evidence type="ECO:0000256" key="2">
    <source>
        <dbReference type="SAM" id="MobiDB-lite"/>
    </source>
</evidence>
<dbReference type="Pfam" id="PF00172">
    <property type="entry name" value="Zn_clus"/>
    <property type="match status" value="1"/>
</dbReference>
<dbReference type="PROSITE" id="PS50048">
    <property type="entry name" value="ZN2_CY6_FUNGAL_2"/>
    <property type="match status" value="1"/>
</dbReference>
<dbReference type="EMBL" id="JXCE01001193">
    <property type="protein sequence ID" value="KPA35369.1"/>
    <property type="molecule type" value="Genomic_DNA"/>
</dbReference>
<protein>
    <recommendedName>
        <fullName evidence="3">Zn(2)-C6 fungal-type domain-containing protein</fullName>
    </recommendedName>
</protein>
<name>A0A0M9EL88_FUSLA</name>
<dbReference type="InterPro" id="IPR036864">
    <property type="entry name" value="Zn2-C6_fun-type_DNA-bd_sf"/>
</dbReference>
<organism evidence="4 5">
    <name type="scientific">Fusarium langsethiae</name>
    <dbReference type="NCBI Taxonomy" id="179993"/>
    <lineage>
        <taxon>Eukaryota</taxon>
        <taxon>Fungi</taxon>
        <taxon>Dikarya</taxon>
        <taxon>Ascomycota</taxon>
        <taxon>Pezizomycotina</taxon>
        <taxon>Sordariomycetes</taxon>
        <taxon>Hypocreomycetidae</taxon>
        <taxon>Hypocreales</taxon>
        <taxon>Nectriaceae</taxon>
        <taxon>Fusarium</taxon>
    </lineage>
</organism>
<evidence type="ECO:0000313" key="5">
    <source>
        <dbReference type="Proteomes" id="UP000037904"/>
    </source>
</evidence>
<feature type="compositionally biased region" description="Low complexity" evidence="2">
    <location>
        <begin position="76"/>
        <end position="86"/>
    </location>
</feature>
<dbReference type="CDD" id="cd00067">
    <property type="entry name" value="GAL4"/>
    <property type="match status" value="1"/>
</dbReference>
<feature type="domain" description="Zn(2)-C6 fungal-type" evidence="3">
    <location>
        <begin position="170"/>
        <end position="204"/>
    </location>
</feature>
<comment type="caution">
    <text evidence="4">The sequence shown here is derived from an EMBL/GenBank/DDBJ whole genome shotgun (WGS) entry which is preliminary data.</text>
</comment>
<keyword evidence="1" id="KW-0539">Nucleus</keyword>
<dbReference type="AlphaFoldDB" id="A0A0M9EL88"/>
<accession>A0A0M9EL88</accession>
<dbReference type="GO" id="GO:0008270">
    <property type="term" value="F:zinc ion binding"/>
    <property type="evidence" value="ECO:0007669"/>
    <property type="project" value="InterPro"/>
</dbReference>
<keyword evidence="5" id="KW-1185">Reference proteome</keyword>
<dbReference type="GO" id="GO:0000981">
    <property type="term" value="F:DNA-binding transcription factor activity, RNA polymerase II-specific"/>
    <property type="evidence" value="ECO:0007669"/>
    <property type="project" value="InterPro"/>
</dbReference>
<feature type="compositionally biased region" description="Basic and acidic residues" evidence="2">
    <location>
        <begin position="101"/>
        <end position="122"/>
    </location>
</feature>
<sequence length="208" mass="23236">MADDSYSRPQPHYPPPPDTAQRPSDAPPSSMATSVNLPFIHDSRGYGPPHAEPRYASPNAINAYSPLGHQPPPGQPQQYLLPLQLQSDPRSSAYPPPPPDQRGDNYDDRRPPYEQQPYDKDPYYAYCRGQPPQGPPPPNGYPGYPAGVYKHPPLVRYGRATLRRKRISIACNHCRKRKIRCSGRQGALGSKCQNCALMNQECIVQPVR</sequence>
<evidence type="ECO:0000259" key="3">
    <source>
        <dbReference type="PROSITE" id="PS50048"/>
    </source>
</evidence>